<dbReference type="PANTHER" id="PTHR11102">
    <property type="entry name" value="SEL-1-LIKE PROTEIN"/>
    <property type="match status" value="1"/>
</dbReference>
<evidence type="ECO:0000313" key="1">
    <source>
        <dbReference type="EMBL" id="QHT00253.1"/>
    </source>
</evidence>
<dbReference type="EMBL" id="MN739353">
    <property type="protein sequence ID" value="QHT00253.1"/>
    <property type="molecule type" value="Genomic_DNA"/>
</dbReference>
<dbReference type="SMART" id="SM00671">
    <property type="entry name" value="SEL1"/>
    <property type="match status" value="4"/>
</dbReference>
<dbReference type="InterPro" id="IPR006597">
    <property type="entry name" value="Sel1-like"/>
</dbReference>
<dbReference type="InterPro" id="IPR019734">
    <property type="entry name" value="TPR_rpt"/>
</dbReference>
<dbReference type="PANTHER" id="PTHR11102:SF160">
    <property type="entry name" value="ERAD-ASSOCIATED E3 UBIQUITIN-PROTEIN LIGASE COMPONENT HRD3"/>
    <property type="match status" value="1"/>
</dbReference>
<dbReference type="Gene3D" id="1.25.40.10">
    <property type="entry name" value="Tetratricopeptide repeat domain"/>
    <property type="match status" value="1"/>
</dbReference>
<proteinExistence type="predicted"/>
<sequence length="313" mass="36213">MNISSFDELIAQADDGDLNAMNKLHNLYYDNEYVFENFDKKSLEFYKGIVNNAQPYLLYHIAILEFFINGDAISAFDYLDRSMQAKCSQAYYMMAIFINENVFDYPSDYDTLMTDAMKMNNSNAFVDSGIECDDDEVKVAFFEKAASLENSYGIHKLGEFYYSINEFAMAGRYYEQSCTYDNKEGYFDLAMMHLNGKGYQKNDKVAKQLLKKSIKFGNIQAMTQMGNMYRANQKYDKCKKYYKVAIKNNDPVACYNLGNVYVEQNNIKSAIKFFILGAKLGNDDCAKMALKYGVMTTMEMEDLQRFHEEFLVT</sequence>
<evidence type="ECO:0008006" key="2">
    <source>
        <dbReference type="Google" id="ProtNLM"/>
    </source>
</evidence>
<reference evidence="1" key="1">
    <citation type="journal article" date="2020" name="Nature">
        <title>Giant virus diversity and host interactions through global metagenomics.</title>
        <authorList>
            <person name="Schulz F."/>
            <person name="Roux S."/>
            <person name="Paez-Espino D."/>
            <person name="Jungbluth S."/>
            <person name="Walsh D.A."/>
            <person name="Denef V.J."/>
            <person name="McMahon K.D."/>
            <person name="Konstantinidis K.T."/>
            <person name="Eloe-Fadrosh E.A."/>
            <person name="Kyrpides N.C."/>
            <person name="Woyke T."/>
        </authorList>
    </citation>
    <scope>NUCLEOTIDE SEQUENCE</scope>
    <source>
        <strain evidence="1">GVMAG-M-3300020192-26</strain>
    </source>
</reference>
<accession>A0A6C0C7E1</accession>
<organism evidence="1">
    <name type="scientific">viral metagenome</name>
    <dbReference type="NCBI Taxonomy" id="1070528"/>
    <lineage>
        <taxon>unclassified sequences</taxon>
        <taxon>metagenomes</taxon>
        <taxon>organismal metagenomes</taxon>
    </lineage>
</organism>
<name>A0A6C0C7E1_9ZZZZ</name>
<dbReference type="InterPro" id="IPR011990">
    <property type="entry name" value="TPR-like_helical_dom_sf"/>
</dbReference>
<dbReference type="SMART" id="SM00028">
    <property type="entry name" value="TPR"/>
    <property type="match status" value="3"/>
</dbReference>
<dbReference type="SUPFAM" id="SSF81901">
    <property type="entry name" value="HCP-like"/>
    <property type="match status" value="1"/>
</dbReference>
<dbReference type="Pfam" id="PF13181">
    <property type="entry name" value="TPR_8"/>
    <property type="match status" value="2"/>
</dbReference>
<protein>
    <recommendedName>
        <fullName evidence="2">Sel1 repeat family protein</fullName>
    </recommendedName>
</protein>
<dbReference type="InterPro" id="IPR050767">
    <property type="entry name" value="Sel1_AlgK"/>
</dbReference>
<dbReference type="AlphaFoldDB" id="A0A6C0C7E1"/>